<dbReference type="AlphaFoldDB" id="A0A7J8E8D4"/>
<sequence>MALPSVPGHLQTSENWNGTKRCRKDEFSLRLIKLRHPPSPVPRHGCSRSSGLQTRFELHHHSPCLSGLHVKDLGAPRSVHQVCAFSGHPYLLVPLLRMLANAAVYISSRYVLTHHAFNPISSSYPLKTAVSSPPDTPVFSIPHTCFIFS</sequence>
<dbReference type="EMBL" id="JACASE010000010">
    <property type="protein sequence ID" value="KAF6431610.1"/>
    <property type="molecule type" value="Genomic_DNA"/>
</dbReference>
<gene>
    <name evidence="1" type="ORF">HJG63_008121</name>
</gene>
<dbReference type="Proteomes" id="UP000593571">
    <property type="component" value="Unassembled WGS sequence"/>
</dbReference>
<evidence type="ECO:0000313" key="1">
    <source>
        <dbReference type="EMBL" id="KAF6431610.1"/>
    </source>
</evidence>
<proteinExistence type="predicted"/>
<comment type="caution">
    <text evidence="1">The sequence shown here is derived from an EMBL/GenBank/DDBJ whole genome shotgun (WGS) entry which is preliminary data.</text>
</comment>
<name>A0A7J8E8D4_ROUAE</name>
<keyword evidence="2" id="KW-1185">Reference proteome</keyword>
<reference evidence="1 2" key="1">
    <citation type="journal article" date="2020" name="Nature">
        <title>Six reference-quality genomes reveal evolution of bat adaptations.</title>
        <authorList>
            <person name="Jebb D."/>
            <person name="Huang Z."/>
            <person name="Pippel M."/>
            <person name="Hughes G.M."/>
            <person name="Lavrichenko K."/>
            <person name="Devanna P."/>
            <person name="Winkler S."/>
            <person name="Jermiin L.S."/>
            <person name="Skirmuntt E.C."/>
            <person name="Katzourakis A."/>
            <person name="Burkitt-Gray L."/>
            <person name="Ray D.A."/>
            <person name="Sullivan K.A.M."/>
            <person name="Roscito J.G."/>
            <person name="Kirilenko B.M."/>
            <person name="Davalos L.M."/>
            <person name="Corthals A.P."/>
            <person name="Power M.L."/>
            <person name="Jones G."/>
            <person name="Ransome R.D."/>
            <person name="Dechmann D.K.N."/>
            <person name="Locatelli A.G."/>
            <person name="Puechmaille S.J."/>
            <person name="Fedrigo O."/>
            <person name="Jarvis E.D."/>
            <person name="Hiller M."/>
            <person name="Vernes S.C."/>
            <person name="Myers E.W."/>
            <person name="Teeling E.C."/>
        </authorList>
    </citation>
    <scope>NUCLEOTIDE SEQUENCE [LARGE SCALE GENOMIC DNA]</scope>
    <source>
        <strain evidence="1">MRouAeg1</strain>
        <tissue evidence="1">Muscle</tissue>
    </source>
</reference>
<evidence type="ECO:0000313" key="2">
    <source>
        <dbReference type="Proteomes" id="UP000593571"/>
    </source>
</evidence>
<protein>
    <submittedName>
        <fullName evidence="1">Uncharacterized protein</fullName>
    </submittedName>
</protein>
<organism evidence="1 2">
    <name type="scientific">Rousettus aegyptiacus</name>
    <name type="common">Egyptian fruit bat</name>
    <name type="synonym">Pteropus aegyptiacus</name>
    <dbReference type="NCBI Taxonomy" id="9407"/>
    <lineage>
        <taxon>Eukaryota</taxon>
        <taxon>Metazoa</taxon>
        <taxon>Chordata</taxon>
        <taxon>Craniata</taxon>
        <taxon>Vertebrata</taxon>
        <taxon>Euteleostomi</taxon>
        <taxon>Mammalia</taxon>
        <taxon>Eutheria</taxon>
        <taxon>Laurasiatheria</taxon>
        <taxon>Chiroptera</taxon>
        <taxon>Yinpterochiroptera</taxon>
        <taxon>Pteropodoidea</taxon>
        <taxon>Pteropodidae</taxon>
        <taxon>Rousettinae</taxon>
        <taxon>Rousettus</taxon>
    </lineage>
</organism>
<accession>A0A7J8E8D4</accession>